<feature type="non-terminal residue" evidence="2">
    <location>
        <position position="103"/>
    </location>
</feature>
<dbReference type="InterPro" id="IPR029421">
    <property type="entry name" value="MTBP_N"/>
</dbReference>
<dbReference type="Proteomes" id="UP001162483">
    <property type="component" value="Unassembled WGS sequence"/>
</dbReference>
<protein>
    <recommendedName>
        <fullName evidence="1">DM2 domain-containing protein</fullName>
    </recommendedName>
</protein>
<evidence type="ECO:0000259" key="1">
    <source>
        <dbReference type="Pfam" id="PF14918"/>
    </source>
</evidence>
<keyword evidence="3" id="KW-1185">Reference proteome</keyword>
<evidence type="ECO:0000313" key="3">
    <source>
        <dbReference type="Proteomes" id="UP001162483"/>
    </source>
</evidence>
<dbReference type="InterPro" id="IPR039061">
    <property type="entry name" value="MTBP"/>
</dbReference>
<reference evidence="2" key="1">
    <citation type="submission" date="2023-05" db="EMBL/GenBank/DDBJ databases">
        <authorList>
            <person name="Stuckert A."/>
        </authorList>
    </citation>
    <scope>NUCLEOTIDE SEQUENCE</scope>
</reference>
<dbReference type="Pfam" id="PF14918">
    <property type="entry name" value="MTBP_N"/>
    <property type="match status" value="1"/>
</dbReference>
<evidence type="ECO:0000313" key="2">
    <source>
        <dbReference type="EMBL" id="CAI9544767.1"/>
    </source>
</evidence>
<organism evidence="2 3">
    <name type="scientific">Staurois parvus</name>
    <dbReference type="NCBI Taxonomy" id="386267"/>
    <lineage>
        <taxon>Eukaryota</taxon>
        <taxon>Metazoa</taxon>
        <taxon>Chordata</taxon>
        <taxon>Craniata</taxon>
        <taxon>Vertebrata</taxon>
        <taxon>Euteleostomi</taxon>
        <taxon>Amphibia</taxon>
        <taxon>Batrachia</taxon>
        <taxon>Anura</taxon>
        <taxon>Neobatrachia</taxon>
        <taxon>Ranoidea</taxon>
        <taxon>Ranidae</taxon>
        <taxon>Staurois</taxon>
    </lineage>
</organism>
<name>A0ABN9BB03_9NEOB</name>
<comment type="caution">
    <text evidence="2">The sequence shown here is derived from an EMBL/GenBank/DDBJ whole genome shotgun (WGS) entry which is preliminary data.</text>
</comment>
<feature type="domain" description="DM2" evidence="1">
    <location>
        <begin position="1"/>
        <end position="102"/>
    </location>
</feature>
<dbReference type="PANTHER" id="PTHR14382:SF1">
    <property type="entry name" value="MDM2-BINDING PROTEIN"/>
    <property type="match status" value="1"/>
</dbReference>
<gene>
    <name evidence="2" type="ORF">SPARVUS_LOCUS2543861</name>
</gene>
<accession>A0ABN9BB03</accession>
<proteinExistence type="predicted"/>
<sequence>MEHYVLLVSWQRRTEGAREQQQTLPAGLADVQDVYTQLKDYNIKHTDTFPACSLSGDPGGRKWFFALQVAFGSFQFSSSDWEDLSLVTSPEDGSEPPPCAIDE</sequence>
<dbReference type="PANTHER" id="PTHR14382">
    <property type="entry name" value="MDM2-BINDING PROTEIN"/>
    <property type="match status" value="1"/>
</dbReference>
<dbReference type="EMBL" id="CATNWA010003195">
    <property type="protein sequence ID" value="CAI9544767.1"/>
    <property type="molecule type" value="Genomic_DNA"/>
</dbReference>